<comment type="caution">
    <text evidence="5">The sequence shown here is derived from an EMBL/GenBank/DDBJ whole genome shotgun (WGS) entry which is preliminary data.</text>
</comment>
<keyword evidence="6" id="KW-1185">Reference proteome</keyword>
<dbReference type="OrthoDB" id="539213at2759"/>
<evidence type="ECO:0000256" key="2">
    <source>
        <dbReference type="ARBA" id="ARBA00023043"/>
    </source>
</evidence>
<protein>
    <submittedName>
        <fullName evidence="5">Uncharacterized protein</fullName>
    </submittedName>
</protein>
<feature type="compositionally biased region" description="Basic residues" evidence="4">
    <location>
        <begin position="257"/>
        <end position="266"/>
    </location>
</feature>
<feature type="repeat" description="ANK" evidence="3">
    <location>
        <begin position="145"/>
        <end position="177"/>
    </location>
</feature>
<gene>
    <name evidence="5" type="ORF">Poli38472_003984</name>
</gene>
<dbReference type="SUPFAM" id="SSF48403">
    <property type="entry name" value="Ankyrin repeat"/>
    <property type="match status" value="1"/>
</dbReference>
<dbReference type="PANTHER" id="PTHR24198">
    <property type="entry name" value="ANKYRIN REPEAT AND PROTEIN KINASE DOMAIN-CONTAINING PROTEIN"/>
    <property type="match status" value="1"/>
</dbReference>
<feature type="region of interest" description="Disordered" evidence="4">
    <location>
        <begin position="236"/>
        <end position="277"/>
    </location>
</feature>
<feature type="compositionally biased region" description="Basic and acidic residues" evidence="4">
    <location>
        <begin position="318"/>
        <end position="336"/>
    </location>
</feature>
<proteinExistence type="predicted"/>
<evidence type="ECO:0000313" key="6">
    <source>
        <dbReference type="Proteomes" id="UP000794436"/>
    </source>
</evidence>
<evidence type="ECO:0000256" key="1">
    <source>
        <dbReference type="ARBA" id="ARBA00022737"/>
    </source>
</evidence>
<keyword evidence="1" id="KW-0677">Repeat</keyword>
<sequence length="388" mass="44476">MSDSESDLDSYSSEALGQDYDLNLLAMQMQRYQYKRLSITELWTIWSLLDSTCFDVNGHDNLVRYFGEFTVLFTNTCEKGVPPIIYAAKRGSVILLRLLLNYHADINAISKIRESAVMAACRKQHMRAIAFLLERGARLDLIDKSGFSALRWAVLHGNLRLVRLLLQYKVSVTQDGYTGNSAIEIAMAQSTKVHAKILFELQRKLVLERQELLQAVIAKKKQDEIEELARFRRKMKKKKLHIPDPTQDVSSTAVPPRRQHTRRIPTKKTPPDVRESHLPTHDTAFLARTDSLKSILAERVSPPAMKWVRVGRGAWQQEEIRPRRPSPPKDSDHHTNADAVVPFQCNSPVEIKELLRNESAWEAFQRESCHPQSRIHCADEALCVEEME</sequence>
<dbReference type="Proteomes" id="UP000794436">
    <property type="component" value="Unassembled WGS sequence"/>
</dbReference>
<dbReference type="AlphaFoldDB" id="A0A8K1CMH9"/>
<dbReference type="InterPro" id="IPR036770">
    <property type="entry name" value="Ankyrin_rpt-contain_sf"/>
</dbReference>
<dbReference type="PROSITE" id="PS50297">
    <property type="entry name" value="ANK_REP_REGION"/>
    <property type="match status" value="1"/>
</dbReference>
<dbReference type="InterPro" id="IPR002110">
    <property type="entry name" value="Ankyrin_rpt"/>
</dbReference>
<dbReference type="Pfam" id="PF12796">
    <property type="entry name" value="Ank_2"/>
    <property type="match status" value="1"/>
</dbReference>
<feature type="repeat" description="ANK" evidence="3">
    <location>
        <begin position="79"/>
        <end position="111"/>
    </location>
</feature>
<feature type="region of interest" description="Disordered" evidence="4">
    <location>
        <begin position="314"/>
        <end position="339"/>
    </location>
</feature>
<keyword evidence="2 3" id="KW-0040">ANK repeat</keyword>
<evidence type="ECO:0000313" key="5">
    <source>
        <dbReference type="EMBL" id="TMW66219.1"/>
    </source>
</evidence>
<dbReference type="Gene3D" id="1.25.40.20">
    <property type="entry name" value="Ankyrin repeat-containing domain"/>
    <property type="match status" value="1"/>
</dbReference>
<dbReference type="PROSITE" id="PS50088">
    <property type="entry name" value="ANK_REPEAT"/>
    <property type="match status" value="2"/>
</dbReference>
<reference evidence="5" key="1">
    <citation type="submission" date="2019-03" db="EMBL/GenBank/DDBJ databases">
        <title>Long read genome sequence of the mycoparasitic Pythium oligandrum ATCC 38472 isolated from sugarbeet rhizosphere.</title>
        <authorList>
            <person name="Gaulin E."/>
        </authorList>
    </citation>
    <scope>NUCLEOTIDE SEQUENCE</scope>
    <source>
        <strain evidence="5">ATCC 38472_TT</strain>
    </source>
</reference>
<dbReference type="PANTHER" id="PTHR24198:SF165">
    <property type="entry name" value="ANKYRIN REPEAT-CONTAINING PROTEIN-RELATED"/>
    <property type="match status" value="1"/>
</dbReference>
<name>A0A8K1CMH9_PYTOL</name>
<organism evidence="5 6">
    <name type="scientific">Pythium oligandrum</name>
    <name type="common">Mycoparasitic fungus</name>
    <dbReference type="NCBI Taxonomy" id="41045"/>
    <lineage>
        <taxon>Eukaryota</taxon>
        <taxon>Sar</taxon>
        <taxon>Stramenopiles</taxon>
        <taxon>Oomycota</taxon>
        <taxon>Peronosporomycetes</taxon>
        <taxon>Pythiales</taxon>
        <taxon>Pythiaceae</taxon>
        <taxon>Pythium</taxon>
    </lineage>
</organism>
<evidence type="ECO:0000256" key="4">
    <source>
        <dbReference type="SAM" id="MobiDB-lite"/>
    </source>
</evidence>
<evidence type="ECO:0000256" key="3">
    <source>
        <dbReference type="PROSITE-ProRule" id="PRU00023"/>
    </source>
</evidence>
<dbReference type="SMART" id="SM00248">
    <property type="entry name" value="ANK"/>
    <property type="match status" value="3"/>
</dbReference>
<accession>A0A8K1CMH9</accession>
<dbReference type="EMBL" id="SPLM01000036">
    <property type="protein sequence ID" value="TMW66219.1"/>
    <property type="molecule type" value="Genomic_DNA"/>
</dbReference>